<sequence>MRHVFDLQENKIAMVMSKVLAKKNRDNILCEGRSDEANLSIYAYNHPLGIVTFASGKLTMTECSGLLRKGRHIGLPLQSSQKISSGRKL</sequence>
<reference evidence="1 2" key="1">
    <citation type="journal article" date="2016" name="Nat. Commun.">
        <title>Thousands of microbial genomes shed light on interconnected biogeochemical processes in an aquifer system.</title>
        <authorList>
            <person name="Anantharaman K."/>
            <person name="Brown C.T."/>
            <person name="Hug L.A."/>
            <person name="Sharon I."/>
            <person name="Castelle C.J."/>
            <person name="Probst A.J."/>
            <person name="Thomas B.C."/>
            <person name="Singh A."/>
            <person name="Wilkins M.J."/>
            <person name="Karaoz U."/>
            <person name="Brodie E.L."/>
            <person name="Williams K.H."/>
            <person name="Hubbard S.S."/>
            <person name="Banfield J.F."/>
        </authorList>
    </citation>
    <scope>NUCLEOTIDE SEQUENCE [LARGE SCALE GENOMIC DNA]</scope>
</reference>
<protein>
    <submittedName>
        <fullName evidence="1">Uncharacterized protein</fullName>
    </submittedName>
</protein>
<evidence type="ECO:0000313" key="1">
    <source>
        <dbReference type="EMBL" id="OGF67515.1"/>
    </source>
</evidence>
<dbReference type="EMBL" id="MFGW01000047">
    <property type="protein sequence ID" value="OGF67515.1"/>
    <property type="molecule type" value="Genomic_DNA"/>
</dbReference>
<dbReference type="AlphaFoldDB" id="A0A1F5VVT8"/>
<name>A0A1F5VVT8_9BACT</name>
<comment type="caution">
    <text evidence="1">The sequence shown here is derived from an EMBL/GenBank/DDBJ whole genome shotgun (WGS) entry which is preliminary data.</text>
</comment>
<dbReference type="STRING" id="1817863.A2Y62_06165"/>
<dbReference type="Proteomes" id="UP000178943">
    <property type="component" value="Unassembled WGS sequence"/>
</dbReference>
<organism evidence="1 2">
    <name type="scientific">Candidatus Fischerbacteria bacterium RBG_13_37_8</name>
    <dbReference type="NCBI Taxonomy" id="1817863"/>
    <lineage>
        <taxon>Bacteria</taxon>
        <taxon>Candidatus Fischeribacteriota</taxon>
    </lineage>
</organism>
<evidence type="ECO:0000313" key="2">
    <source>
        <dbReference type="Proteomes" id="UP000178943"/>
    </source>
</evidence>
<gene>
    <name evidence="1" type="ORF">A2Y62_06165</name>
</gene>
<accession>A0A1F5VVT8</accession>
<proteinExistence type="predicted"/>